<sequence length="1168" mass="133243">MAPLVDEIRVKTVGNDNRPKLHIQHFGDLTSRLYQLACRIGYEYALTTVDYMRLQLDMICNLSHVRYASESYVDHTQQFLQLVRKNALTFQSLVLDCKHDIDMLGLVQDADDNDVAYPCLLTLKLWARFYSDELKRPVFHGAAPFPILRQLHNHLGCPFANNTFFRGNAATLEQLDLWLDRLSMSMLRKCKVFKPGSHLKLKMAKLWHADSFGLELFASPAEALQFMYSIGSGAAVREYAHYRNRQDQIYKPSSFGDYACIQVLTLPTLRSELWDVITLIRSLPLLSDLCTSLPSLGAMPDGVTMDGLPEHIRSNYAPMGRRFRCWHLDKGYDHNYGELATCVLLLALACPNFDYAAFSCRNRKQFMNAMQVKIAKPEFGQDAPRLSRHRHSPLQALLPLRHLSSHSPAGPSPDIQRAIVEEVRIFQQQDKSIPWYRLGAKYCLSIDVLQTIYDQAEVDAQKRQQQSELVTRSVERHFDHAHGQCNWEAVASEVDIPLIECLDLFDASNTTIQPRSLIEAYGGWSDTDMARLNRFIAANYTDGSTIDWRLAGAYMNVDSLECQRVGLGTFRGPINEVGYRRICEFRDSGLKWKDVHQHFLQYPNFIQLQSRFMWAKAKLEGRTAARPSTKLADTERERMKGLINRYVQSTTRSELVDIIQRELPNRPLSDIRLLSKQYVNELKTGHIRAGQMTQLRELVSEYGEDWDRIGETLGVLPSRARHNWLESGGYAGDHSAWSLDEMRQLQRLIDSGVKPQEAAKLLGMKSNRSCRAKTSNAKLSASKRRANDSLSGTFWAATDDETLLKMIDGSTMSTAAKWEQVSVALGRSVLACKHRFTVVNRDRRQVTDDRESIVTSEVQRQFESSGAADWPQVSQATGLGLRECLELSQYDVGKARWHYDPDSFSQSMVDCMTDFIKEYYPAPVPVKYRAVSNYMWVAMEDCIRIHDILQGKFTWTEAGYKRAIALRAQGLTFKEVARHFSPTLTANNVVSALKRYSSPKSVRESISADELKEISKLVDEYAGKYPVVEIVAKICTMLNLGHRSDHYWLIIPRIVAHPHYQAKLRDIDYNDLANRIAMGRTTAKLAAKELDLPRYALVSRLKGLNSKLFSPKWTEEEIRKLVDYMQTCDSKPDFVYFSKILGTKSPKQCNPKVSELRRKGVLPGMPKV</sequence>
<protein>
    <recommendedName>
        <fullName evidence="4">Myb-like domain-containing protein</fullName>
    </recommendedName>
</protein>
<evidence type="ECO:0000313" key="6">
    <source>
        <dbReference type="Proteomes" id="UP001140074"/>
    </source>
</evidence>
<keyword evidence="6" id="KW-1185">Reference proteome</keyword>
<dbReference type="PANTHER" id="PTHR46380:SF2">
    <property type="entry name" value="CYCLIN-D-BINDING MYB-LIKE TRANSCRIPTION FACTOR 1"/>
    <property type="match status" value="1"/>
</dbReference>
<dbReference type="GO" id="GO:0003700">
    <property type="term" value="F:DNA-binding transcription factor activity"/>
    <property type="evidence" value="ECO:0007669"/>
    <property type="project" value="TreeGrafter"/>
</dbReference>
<gene>
    <name evidence="5" type="ORF">GGH94_000722</name>
</gene>
<evidence type="ECO:0000259" key="4">
    <source>
        <dbReference type="SMART" id="SM00717"/>
    </source>
</evidence>
<evidence type="ECO:0000256" key="1">
    <source>
        <dbReference type="ARBA" id="ARBA00004123"/>
    </source>
</evidence>
<dbReference type="PANTHER" id="PTHR46380">
    <property type="entry name" value="CYCLIN-D-BINDING MYB-LIKE TRANSCRIPTION FACTOR 1"/>
    <property type="match status" value="1"/>
</dbReference>
<comment type="caution">
    <text evidence="5">The sequence shown here is derived from an EMBL/GenBank/DDBJ whole genome shotgun (WGS) entry which is preliminary data.</text>
</comment>
<evidence type="ECO:0000256" key="2">
    <source>
        <dbReference type="ARBA" id="ARBA00023125"/>
    </source>
</evidence>
<proteinExistence type="predicted"/>
<reference evidence="5" key="1">
    <citation type="submission" date="2022-07" db="EMBL/GenBank/DDBJ databases">
        <title>Phylogenomic reconstructions and comparative analyses of Kickxellomycotina fungi.</title>
        <authorList>
            <person name="Reynolds N.K."/>
            <person name="Stajich J.E."/>
            <person name="Barry K."/>
            <person name="Grigoriev I.V."/>
            <person name="Crous P."/>
            <person name="Smith M.E."/>
        </authorList>
    </citation>
    <scope>NUCLEOTIDE SEQUENCE</scope>
    <source>
        <strain evidence="5">RSA 476</strain>
    </source>
</reference>
<dbReference type="GO" id="GO:0000976">
    <property type="term" value="F:transcription cis-regulatory region binding"/>
    <property type="evidence" value="ECO:0007669"/>
    <property type="project" value="TreeGrafter"/>
</dbReference>
<keyword evidence="3" id="KW-0539">Nucleus</keyword>
<dbReference type="InterPro" id="IPR009057">
    <property type="entry name" value="Homeodomain-like_sf"/>
</dbReference>
<keyword evidence="2" id="KW-0238">DNA-binding</keyword>
<feature type="domain" description="Myb-like" evidence="4">
    <location>
        <begin position="791"/>
        <end position="842"/>
    </location>
</feature>
<dbReference type="SMART" id="SM00717">
    <property type="entry name" value="SANT"/>
    <property type="match status" value="2"/>
</dbReference>
<dbReference type="AlphaFoldDB" id="A0A9W8IMI7"/>
<dbReference type="EMBL" id="JANBUY010000015">
    <property type="protein sequence ID" value="KAJ2867644.1"/>
    <property type="molecule type" value="Genomic_DNA"/>
</dbReference>
<comment type="subcellular location">
    <subcellularLocation>
        <location evidence="1">Nucleus</location>
    </subcellularLocation>
</comment>
<dbReference type="CDD" id="cd00167">
    <property type="entry name" value="SANT"/>
    <property type="match status" value="1"/>
</dbReference>
<evidence type="ECO:0000256" key="3">
    <source>
        <dbReference type="ARBA" id="ARBA00023242"/>
    </source>
</evidence>
<dbReference type="Proteomes" id="UP001140074">
    <property type="component" value="Unassembled WGS sequence"/>
</dbReference>
<evidence type="ECO:0000313" key="5">
    <source>
        <dbReference type="EMBL" id="KAJ2867644.1"/>
    </source>
</evidence>
<feature type="domain" description="Myb-like" evidence="4">
    <location>
        <begin position="1109"/>
        <end position="1159"/>
    </location>
</feature>
<accession>A0A9W8IMI7</accession>
<dbReference type="InterPro" id="IPR051651">
    <property type="entry name" value="DMTF1_DNA-bind_reg"/>
</dbReference>
<dbReference type="GO" id="GO:0005634">
    <property type="term" value="C:nucleus"/>
    <property type="evidence" value="ECO:0007669"/>
    <property type="project" value="UniProtKB-SubCell"/>
</dbReference>
<name>A0A9W8IMI7_9FUNG</name>
<organism evidence="5 6">
    <name type="scientific">Coemansia aciculifera</name>
    <dbReference type="NCBI Taxonomy" id="417176"/>
    <lineage>
        <taxon>Eukaryota</taxon>
        <taxon>Fungi</taxon>
        <taxon>Fungi incertae sedis</taxon>
        <taxon>Zoopagomycota</taxon>
        <taxon>Kickxellomycotina</taxon>
        <taxon>Kickxellomycetes</taxon>
        <taxon>Kickxellales</taxon>
        <taxon>Kickxellaceae</taxon>
        <taxon>Coemansia</taxon>
    </lineage>
</organism>
<dbReference type="SUPFAM" id="SSF46689">
    <property type="entry name" value="Homeodomain-like"/>
    <property type="match status" value="1"/>
</dbReference>
<dbReference type="InterPro" id="IPR001005">
    <property type="entry name" value="SANT/Myb"/>
</dbReference>